<organism evidence="2 3">
    <name type="scientific">Herbinix luporum</name>
    <dbReference type="NCBI Taxonomy" id="1679721"/>
    <lineage>
        <taxon>Bacteria</taxon>
        <taxon>Bacillati</taxon>
        <taxon>Bacillota</taxon>
        <taxon>Clostridia</taxon>
        <taxon>Lachnospirales</taxon>
        <taxon>Lachnospiraceae</taxon>
        <taxon>Herbinix</taxon>
    </lineage>
</organism>
<reference evidence="3" key="1">
    <citation type="submission" date="2015-09" db="EMBL/GenBank/DDBJ databases">
        <authorList>
            <person name="Wibberg D."/>
        </authorList>
    </citation>
    <scope>NUCLEOTIDE SEQUENCE [LARGE SCALE GENOMIC DNA]</scope>
    <source>
        <strain evidence="3">SD1D</strain>
    </source>
</reference>
<feature type="region of interest" description="Disordered" evidence="1">
    <location>
        <begin position="1"/>
        <end position="81"/>
    </location>
</feature>
<protein>
    <recommendedName>
        <fullName evidence="4">Transporter</fullName>
    </recommendedName>
</protein>
<dbReference type="RefSeq" id="WP_058258695.1">
    <property type="nucleotide sequence ID" value="NZ_JANWKB010000036.1"/>
</dbReference>
<accession>A0A0K8J7Z5</accession>
<evidence type="ECO:0000313" key="2">
    <source>
        <dbReference type="EMBL" id="CUH93453.1"/>
    </source>
</evidence>
<sequence length="154" mass="17945">MNKDQNNRADSSWESMRYQQFVPRFPSGTPGQRPSEPSGPPGFGSPGQGRPSGQPSSPPPGFTPQLPREEQQLLSEPSGFRGPFGGTIINLRRRPRDLRGCLNRFTYIWLFNGNNFWFYPVVIGRNIVEGFRWRRNRWEYERININRILFHLCY</sequence>
<dbReference type="Proteomes" id="UP000196053">
    <property type="component" value="Chromosome I"/>
</dbReference>
<name>A0A0K8J7Z5_9FIRM</name>
<dbReference type="EMBL" id="LN879430">
    <property type="protein sequence ID" value="CUH93453.1"/>
    <property type="molecule type" value="Genomic_DNA"/>
</dbReference>
<evidence type="ECO:0000256" key="1">
    <source>
        <dbReference type="SAM" id="MobiDB-lite"/>
    </source>
</evidence>
<gene>
    <name evidence="2" type="ORF">SD1D_1915</name>
</gene>
<dbReference type="AlphaFoldDB" id="A0A0K8J7Z5"/>
<proteinExistence type="predicted"/>
<evidence type="ECO:0000313" key="3">
    <source>
        <dbReference type="Proteomes" id="UP000196053"/>
    </source>
</evidence>
<dbReference type="KEGG" id="hsd:SD1D_1915"/>
<keyword evidence="3" id="KW-1185">Reference proteome</keyword>
<feature type="compositionally biased region" description="Polar residues" evidence="1">
    <location>
        <begin position="8"/>
        <end position="18"/>
    </location>
</feature>
<evidence type="ECO:0008006" key="4">
    <source>
        <dbReference type="Google" id="ProtNLM"/>
    </source>
</evidence>